<accession>A0A6H5IZI8</accession>
<evidence type="ECO:0000313" key="2">
    <source>
        <dbReference type="EMBL" id="CAB0040453.1"/>
    </source>
</evidence>
<proteinExistence type="predicted"/>
<feature type="region of interest" description="Disordered" evidence="1">
    <location>
        <begin position="99"/>
        <end position="139"/>
    </location>
</feature>
<evidence type="ECO:0000256" key="1">
    <source>
        <dbReference type="SAM" id="MobiDB-lite"/>
    </source>
</evidence>
<keyword evidence="3" id="KW-1185">Reference proteome</keyword>
<sequence>MKIHRDISRNDPRAKSKKSTRSCRALQIRPLDEAIRWRTPTPRGYTRITQRDLPHTRSHTLRVQTLTKTRVVSRTRYASTTLEVILSCKLRIRLKSDCLHNRSTTPDPSARSSARGRLSLPPLCDPHASRPFGAPQTARPKRVLLQM</sequence>
<feature type="compositionally biased region" description="Low complexity" evidence="1">
    <location>
        <begin position="108"/>
        <end position="122"/>
    </location>
</feature>
<gene>
    <name evidence="2" type="ORF">TBRA_LOCUS12159</name>
</gene>
<feature type="region of interest" description="Disordered" evidence="1">
    <location>
        <begin position="1"/>
        <end position="23"/>
    </location>
</feature>
<name>A0A6H5IZI8_9HYME</name>
<dbReference type="AlphaFoldDB" id="A0A6H5IZI8"/>
<feature type="compositionally biased region" description="Basic and acidic residues" evidence="1">
    <location>
        <begin position="1"/>
        <end position="14"/>
    </location>
</feature>
<protein>
    <submittedName>
        <fullName evidence="2">Uncharacterized protein</fullName>
    </submittedName>
</protein>
<reference evidence="2 3" key="1">
    <citation type="submission" date="2020-02" db="EMBL/GenBank/DDBJ databases">
        <authorList>
            <person name="Ferguson B K."/>
        </authorList>
    </citation>
    <scope>NUCLEOTIDE SEQUENCE [LARGE SCALE GENOMIC DNA]</scope>
</reference>
<dbReference type="EMBL" id="CADCXV010001025">
    <property type="protein sequence ID" value="CAB0040453.1"/>
    <property type="molecule type" value="Genomic_DNA"/>
</dbReference>
<organism evidence="2 3">
    <name type="scientific">Trichogramma brassicae</name>
    <dbReference type="NCBI Taxonomy" id="86971"/>
    <lineage>
        <taxon>Eukaryota</taxon>
        <taxon>Metazoa</taxon>
        <taxon>Ecdysozoa</taxon>
        <taxon>Arthropoda</taxon>
        <taxon>Hexapoda</taxon>
        <taxon>Insecta</taxon>
        <taxon>Pterygota</taxon>
        <taxon>Neoptera</taxon>
        <taxon>Endopterygota</taxon>
        <taxon>Hymenoptera</taxon>
        <taxon>Apocrita</taxon>
        <taxon>Proctotrupomorpha</taxon>
        <taxon>Chalcidoidea</taxon>
        <taxon>Trichogrammatidae</taxon>
        <taxon>Trichogramma</taxon>
    </lineage>
</organism>
<evidence type="ECO:0000313" key="3">
    <source>
        <dbReference type="Proteomes" id="UP000479190"/>
    </source>
</evidence>
<dbReference type="Proteomes" id="UP000479190">
    <property type="component" value="Unassembled WGS sequence"/>
</dbReference>